<protein>
    <submittedName>
        <fullName evidence="2">Lipocalin-like protein</fullName>
    </submittedName>
</protein>
<dbReference type="Proteomes" id="UP000594132">
    <property type="component" value="Segment"/>
</dbReference>
<dbReference type="GeneID" id="65129645"/>
<evidence type="ECO:0000313" key="3">
    <source>
        <dbReference type="Proteomes" id="UP000594132"/>
    </source>
</evidence>
<reference evidence="2 3" key="1">
    <citation type="submission" date="2020-07" db="EMBL/GenBank/DDBJ databases">
        <title>Taxonomic proposal: Crassvirales, a new order of highly abundant and diverse bacterial viruses.</title>
        <authorList>
            <person name="Shkoporov A.N."/>
            <person name="Stockdale S.R."/>
            <person name="Guerin E."/>
            <person name="Ross R.P."/>
            <person name="Hill C."/>
        </authorList>
    </citation>
    <scope>NUCLEOTIDE SEQUENCE [LARGE SCALE GENOMIC DNA]</scope>
</reference>
<organism evidence="2 3">
    <name type="scientific">uncultured phage cr111_1</name>
    <dbReference type="NCBI Taxonomy" id="2772071"/>
    <lineage>
        <taxon>Viruses</taxon>
        <taxon>Duplodnaviria</taxon>
        <taxon>Heunggongvirae</taxon>
        <taxon>Uroviricota</taxon>
        <taxon>Caudoviricetes</taxon>
        <taxon>Crassvirales</taxon>
        <taxon>Steigviridae</taxon>
        <taxon>Asinivirinae</taxon>
        <taxon>Lahndsivirus</taxon>
        <taxon>Lahndsivirus rarus</taxon>
    </lineage>
</organism>
<accession>A0A7M1RY81</accession>
<sequence length="209" mass="21279">MADVTKNHIVVTPGSGSGNTTLQVKASPANMGNRVAQVANFTVTAPGVTPDKTFKATLAAAQEFVSFDNGTEMSVAKAGGSIVIEGTSNSDKLTFSKGAGAIVSADITKIAYKVNTSTNATSGTAITGDPGASAKFTFQLTLTATANTTTSERTQQITVTTTGNKTATITLKQSAGDAYLTVTPTEITVPQDGTAVQVEVNTNTTFTVS</sequence>
<dbReference type="KEGG" id="vg:65129645"/>
<dbReference type="EMBL" id="MT774387">
    <property type="protein sequence ID" value="QOR59124.1"/>
    <property type="molecule type" value="Genomic_DNA"/>
</dbReference>
<keyword evidence="3" id="KW-1185">Reference proteome</keyword>
<evidence type="ECO:0000256" key="1">
    <source>
        <dbReference type="SAM" id="MobiDB-lite"/>
    </source>
</evidence>
<dbReference type="RefSeq" id="YP_010111282.1">
    <property type="nucleotide sequence ID" value="NC_055880.1"/>
</dbReference>
<feature type="region of interest" description="Disordered" evidence="1">
    <location>
        <begin position="1"/>
        <end position="21"/>
    </location>
</feature>
<evidence type="ECO:0000313" key="2">
    <source>
        <dbReference type="EMBL" id="QOR59124.1"/>
    </source>
</evidence>
<name>A0A7M1RY81_9CAUD</name>
<proteinExistence type="predicted"/>